<accession>A0A3E4QPH9</accession>
<comment type="similarity">
    <text evidence="1 2">Belongs to the Iojap/RsfS family.</text>
</comment>
<dbReference type="GO" id="GO:0043023">
    <property type="term" value="F:ribosomal large subunit binding"/>
    <property type="evidence" value="ECO:0007669"/>
    <property type="project" value="TreeGrafter"/>
</dbReference>
<gene>
    <name evidence="2 4" type="primary">rsfS</name>
    <name evidence="4" type="ORF">DXC81_09950</name>
</gene>
<dbReference type="GO" id="GO:0090071">
    <property type="term" value="P:negative regulation of ribosome biogenesis"/>
    <property type="evidence" value="ECO:0007669"/>
    <property type="project" value="UniProtKB-UniRule"/>
</dbReference>
<sequence>MSDQIANQDVEKTEGDGRGVNESYTARPERAAASLSSAGIDARAVAEVAAQAAYDKNGDDIQVLDLTELSDVCDYFVIATGSNTRLVDSIVDEIEEQVAKKCDEHPFSIEGRDERSWILMDYGSVVVHVFTPEAHDYYRLEKLWGDAPVLDLVLD</sequence>
<evidence type="ECO:0000256" key="1">
    <source>
        <dbReference type="ARBA" id="ARBA00010574"/>
    </source>
</evidence>
<dbReference type="GO" id="GO:0005737">
    <property type="term" value="C:cytoplasm"/>
    <property type="evidence" value="ECO:0007669"/>
    <property type="project" value="UniProtKB-SubCell"/>
</dbReference>
<dbReference type="GO" id="GO:0042256">
    <property type="term" value="P:cytosolic ribosome assembly"/>
    <property type="evidence" value="ECO:0007669"/>
    <property type="project" value="UniProtKB-UniRule"/>
</dbReference>
<keyword evidence="2" id="KW-0678">Repressor</keyword>
<feature type="region of interest" description="Disordered" evidence="3">
    <location>
        <begin position="1"/>
        <end position="28"/>
    </location>
</feature>
<dbReference type="HAMAP" id="MF_01477">
    <property type="entry name" value="Iojap_RsfS"/>
    <property type="match status" value="1"/>
</dbReference>
<comment type="function">
    <text evidence="2">Functions as a ribosomal silencing factor. Interacts with ribosomal protein uL14 (rplN), blocking formation of intersubunit bridge B8. Prevents association of the 30S and 50S ribosomal subunits and the formation of functional ribosomes, thus repressing translation.</text>
</comment>
<dbReference type="Proteomes" id="UP000260943">
    <property type="component" value="Unassembled WGS sequence"/>
</dbReference>
<keyword evidence="2" id="KW-0963">Cytoplasm</keyword>
<evidence type="ECO:0000256" key="2">
    <source>
        <dbReference type="HAMAP-Rule" id="MF_01477"/>
    </source>
</evidence>
<dbReference type="Pfam" id="PF02410">
    <property type="entry name" value="RsfS"/>
    <property type="match status" value="1"/>
</dbReference>
<dbReference type="Gene3D" id="3.30.460.10">
    <property type="entry name" value="Beta Polymerase, domain 2"/>
    <property type="match status" value="1"/>
</dbReference>
<proteinExistence type="inferred from homology"/>
<dbReference type="InterPro" id="IPR004394">
    <property type="entry name" value="Iojap/RsfS/C7orf30"/>
</dbReference>
<keyword evidence="2" id="KW-0810">Translation regulation</keyword>
<comment type="caution">
    <text evidence="4">The sequence shown here is derived from an EMBL/GenBank/DDBJ whole genome shotgun (WGS) entry which is preliminary data.</text>
</comment>
<protein>
    <recommendedName>
        <fullName evidence="2">Ribosomal silencing factor RsfS</fullName>
    </recommendedName>
</protein>
<dbReference type="GO" id="GO:0017148">
    <property type="term" value="P:negative regulation of translation"/>
    <property type="evidence" value="ECO:0007669"/>
    <property type="project" value="UniProtKB-UniRule"/>
</dbReference>
<name>A0A3E4QPH9_9ACTN</name>
<dbReference type="SUPFAM" id="SSF81301">
    <property type="entry name" value="Nucleotidyltransferase"/>
    <property type="match status" value="1"/>
</dbReference>
<dbReference type="EMBL" id="QSRJ01000014">
    <property type="protein sequence ID" value="RGL07558.1"/>
    <property type="molecule type" value="Genomic_DNA"/>
</dbReference>
<comment type="subcellular location">
    <subcellularLocation>
        <location evidence="2">Cytoplasm</location>
    </subcellularLocation>
</comment>
<feature type="compositionally biased region" description="Basic and acidic residues" evidence="3">
    <location>
        <begin position="9"/>
        <end position="19"/>
    </location>
</feature>
<dbReference type="PANTHER" id="PTHR21043">
    <property type="entry name" value="IOJAP SUPERFAMILY ORTHOLOG"/>
    <property type="match status" value="1"/>
</dbReference>
<dbReference type="PANTHER" id="PTHR21043:SF0">
    <property type="entry name" value="MITOCHONDRIAL ASSEMBLY OF RIBOSOMAL LARGE SUBUNIT PROTEIN 1"/>
    <property type="match status" value="1"/>
</dbReference>
<dbReference type="AlphaFoldDB" id="A0A3E4QPH9"/>
<dbReference type="NCBIfam" id="TIGR00090">
    <property type="entry name" value="rsfS_iojap_ybeB"/>
    <property type="match status" value="1"/>
</dbReference>
<dbReference type="RefSeq" id="WP_117680253.1">
    <property type="nucleotide sequence ID" value="NZ_CALJOO010000035.1"/>
</dbReference>
<dbReference type="InterPro" id="IPR043519">
    <property type="entry name" value="NT_sf"/>
</dbReference>
<organism evidence="4 5">
    <name type="scientific">Collinsella tanakaei</name>
    <dbReference type="NCBI Taxonomy" id="626935"/>
    <lineage>
        <taxon>Bacteria</taxon>
        <taxon>Bacillati</taxon>
        <taxon>Actinomycetota</taxon>
        <taxon>Coriobacteriia</taxon>
        <taxon>Coriobacteriales</taxon>
        <taxon>Coriobacteriaceae</taxon>
        <taxon>Collinsella</taxon>
    </lineage>
</organism>
<comment type="subunit">
    <text evidence="2">Interacts with ribosomal protein uL14 (rplN).</text>
</comment>
<evidence type="ECO:0000313" key="5">
    <source>
        <dbReference type="Proteomes" id="UP000260943"/>
    </source>
</evidence>
<evidence type="ECO:0000256" key="3">
    <source>
        <dbReference type="SAM" id="MobiDB-lite"/>
    </source>
</evidence>
<reference evidence="4 5" key="1">
    <citation type="submission" date="2018-08" db="EMBL/GenBank/DDBJ databases">
        <title>A genome reference for cultivated species of the human gut microbiota.</title>
        <authorList>
            <person name="Zou Y."/>
            <person name="Xue W."/>
            <person name="Luo G."/>
        </authorList>
    </citation>
    <scope>NUCLEOTIDE SEQUENCE [LARGE SCALE GENOMIC DNA]</scope>
    <source>
        <strain evidence="4 5">TF08-14</strain>
    </source>
</reference>
<evidence type="ECO:0000313" key="4">
    <source>
        <dbReference type="EMBL" id="RGL07558.1"/>
    </source>
</evidence>